<keyword evidence="10" id="KW-1185">Reference proteome</keyword>
<dbReference type="FunFam" id="1.10.220.150:FF:000004">
    <property type="entry name" value="Putative ADP-ribosylation factor GTPase-activating protein 2"/>
    <property type="match status" value="1"/>
</dbReference>
<feature type="region of interest" description="Disordered" evidence="7">
    <location>
        <begin position="335"/>
        <end position="424"/>
    </location>
</feature>
<dbReference type="Pfam" id="PF01412">
    <property type="entry name" value="ArfGap"/>
    <property type="match status" value="1"/>
</dbReference>
<sequence>MSDENGPSKVDLQTAMRKLRALPPNKLCFDCGARNPTWCTVTYGVFLCIDCSAVHRNLGVHLTFVRSTNLDTNWTWLQLRAMQLGGNGNATQFFKAHGCNTTEAQQKYKSRAAQMYRDKLSTLCQEAQRKFGTQLIIDTVTHTEEKPAEEEDFFSQDFGHSSASATSLSSDAYIADHKTEDSSHGPSVDHLDHSVAVPTAAPVSVILKKPIKKATLGAKKNTLGAQKVRINFDEIEQRAAEKEKQQEAEIAASKLAYQVELDNKQKAEDAAALQKLSAKFAMQDIDAQRKQMEAKVAKDPTKAASVDRLGMGGVGRARAAHSVAGGIRSIKQDDVLTFKKSPQPKEDDDWEVIDDKYGKKSTNNEDDFFTKDYTSRGSSKNNKEDDFFDSFETQPVQKSRYTASSSSSSTSRAPTTRLTAGSTPVSDVDLQKKFGNAKAISSDMYFGTPEMDFETKSALSKCEGQSSFGSEDLWGNGSQNRQSSQVPDMSDLKDSFRAGANKVAEKWSTLSTSFASYIKLNMQIKDEERDEEVSQPEEDNGIPIYSSLESLLFIPKSMSKELSEKAIKTQEFLDKWSNNRRRMVRKMEDIAEKLHNWEKGCAISTTVGSSVGVVSGFAIIGGVVLMPPVAVAGLIVGTAAGISNLATGISKWMVSKSQHKELIALIEEDERLFEELLVSRQELMEAVKKIVEGEEFYKHFKDDDDMENKLKTILGFSVTGVTGLGARFAITSMGRLSSSLAKGVLHSVAAIGIILDSVTLVLSAKTLQSGAASELGTEVLAVSGKMEMIRQKVVKHFLNADVWNDEEDDQLSDVGSIEILNADSPLQRYLATTSSEQQNA</sequence>
<accession>A0A2G5V5A2</accession>
<dbReference type="OrthoDB" id="983479at2759"/>
<dbReference type="GO" id="GO:0008270">
    <property type="term" value="F:zinc ion binding"/>
    <property type="evidence" value="ECO:0007669"/>
    <property type="project" value="UniProtKB-KW"/>
</dbReference>
<evidence type="ECO:0000256" key="3">
    <source>
        <dbReference type="ARBA" id="ARBA00022723"/>
    </source>
</evidence>
<evidence type="ECO:0000313" key="9">
    <source>
        <dbReference type="EMBL" id="PIC46811.1"/>
    </source>
</evidence>
<protein>
    <recommendedName>
        <fullName evidence="8">Arf-GAP domain-containing protein</fullName>
    </recommendedName>
</protein>
<feature type="domain" description="Arf-GAP" evidence="8">
    <location>
        <begin position="13"/>
        <end position="129"/>
    </location>
</feature>
<proteinExistence type="inferred from homology"/>
<dbReference type="InterPro" id="IPR038508">
    <property type="entry name" value="ArfGAP_dom_sf"/>
</dbReference>
<dbReference type="EMBL" id="PDUG01000002">
    <property type="protein sequence ID" value="PIC46811.1"/>
    <property type="molecule type" value="Genomic_DNA"/>
</dbReference>
<evidence type="ECO:0000256" key="4">
    <source>
        <dbReference type="ARBA" id="ARBA00022771"/>
    </source>
</evidence>
<evidence type="ECO:0000256" key="6">
    <source>
        <dbReference type="PROSITE-ProRule" id="PRU00288"/>
    </source>
</evidence>
<dbReference type="InterPro" id="IPR037278">
    <property type="entry name" value="ARFGAP/RecO"/>
</dbReference>
<dbReference type="GO" id="GO:0005096">
    <property type="term" value="F:GTPase activator activity"/>
    <property type="evidence" value="ECO:0007669"/>
    <property type="project" value="UniProtKB-KW"/>
</dbReference>
<dbReference type="CDD" id="cd08959">
    <property type="entry name" value="ArfGap_ArfGap1_like"/>
    <property type="match status" value="1"/>
</dbReference>
<evidence type="ECO:0000256" key="7">
    <source>
        <dbReference type="SAM" id="MobiDB-lite"/>
    </source>
</evidence>
<dbReference type="GO" id="GO:0005576">
    <property type="term" value="C:extracellular region"/>
    <property type="evidence" value="ECO:0007669"/>
    <property type="project" value="InterPro"/>
</dbReference>
<dbReference type="Pfam" id="PF05461">
    <property type="entry name" value="ApoL"/>
    <property type="match status" value="1"/>
</dbReference>
<dbReference type="Gene3D" id="1.10.220.150">
    <property type="entry name" value="Arf GTPase activating protein"/>
    <property type="match status" value="1"/>
</dbReference>
<name>A0A2G5V5A2_9PELO</name>
<keyword evidence="2" id="KW-0343">GTPase activation</keyword>
<keyword evidence="5" id="KW-0862">Zinc</keyword>
<evidence type="ECO:0000256" key="2">
    <source>
        <dbReference type="ARBA" id="ARBA00022468"/>
    </source>
</evidence>
<evidence type="ECO:0000259" key="8">
    <source>
        <dbReference type="PROSITE" id="PS50115"/>
    </source>
</evidence>
<dbReference type="PRINTS" id="PR00405">
    <property type="entry name" value="REVINTRACTNG"/>
</dbReference>
<dbReference type="GO" id="GO:0000139">
    <property type="term" value="C:Golgi membrane"/>
    <property type="evidence" value="ECO:0007669"/>
    <property type="project" value="GOC"/>
</dbReference>
<dbReference type="SMART" id="SM00105">
    <property type="entry name" value="ArfGap"/>
    <property type="match status" value="1"/>
</dbReference>
<evidence type="ECO:0000313" key="10">
    <source>
        <dbReference type="Proteomes" id="UP000230233"/>
    </source>
</evidence>
<dbReference type="AlphaFoldDB" id="A0A2G5V5A2"/>
<feature type="compositionally biased region" description="Low complexity" evidence="7">
    <location>
        <begin position="399"/>
        <end position="420"/>
    </location>
</feature>
<dbReference type="PANTHER" id="PTHR45686:SF4">
    <property type="entry name" value="ADP-RIBOSYLATION FACTOR GTPASE ACTIVATING PROTEIN 3, ISOFORM H"/>
    <property type="match status" value="1"/>
</dbReference>
<feature type="region of interest" description="Disordered" evidence="7">
    <location>
        <begin position="469"/>
        <end position="490"/>
    </location>
</feature>
<dbReference type="PANTHER" id="PTHR45686">
    <property type="entry name" value="ADP-RIBOSYLATION FACTOR GTPASE ACTIVATING PROTEIN 3, ISOFORM H-RELATED"/>
    <property type="match status" value="1"/>
</dbReference>
<dbReference type="STRING" id="1611254.A0A2G5V5A2"/>
<feature type="compositionally biased region" description="Polar residues" evidence="7">
    <location>
        <begin position="476"/>
        <end position="487"/>
    </location>
</feature>
<dbReference type="InterPro" id="IPR008405">
    <property type="entry name" value="ApoL"/>
</dbReference>
<keyword evidence="3" id="KW-0479">Metal-binding</keyword>
<comment type="similarity">
    <text evidence="1">Belongs to the apolipoprotein L family.</text>
</comment>
<organism evidence="9 10">
    <name type="scientific">Caenorhabditis nigoni</name>
    <dbReference type="NCBI Taxonomy" id="1611254"/>
    <lineage>
        <taxon>Eukaryota</taxon>
        <taxon>Metazoa</taxon>
        <taxon>Ecdysozoa</taxon>
        <taxon>Nematoda</taxon>
        <taxon>Chromadorea</taxon>
        <taxon>Rhabditida</taxon>
        <taxon>Rhabditina</taxon>
        <taxon>Rhabditomorpha</taxon>
        <taxon>Rhabditoidea</taxon>
        <taxon>Rhabditidae</taxon>
        <taxon>Peloderinae</taxon>
        <taxon>Caenorhabditis</taxon>
    </lineage>
</organism>
<dbReference type="SUPFAM" id="SSF57863">
    <property type="entry name" value="ArfGap/RecO-like zinc finger"/>
    <property type="match status" value="1"/>
</dbReference>
<comment type="caution">
    <text evidence="9">The sequence shown here is derived from an EMBL/GenBank/DDBJ whole genome shotgun (WGS) entry which is preliminary data.</text>
</comment>
<evidence type="ECO:0000256" key="1">
    <source>
        <dbReference type="ARBA" id="ARBA00010090"/>
    </source>
</evidence>
<dbReference type="GO" id="GO:0008289">
    <property type="term" value="F:lipid binding"/>
    <property type="evidence" value="ECO:0007669"/>
    <property type="project" value="InterPro"/>
</dbReference>
<dbReference type="PROSITE" id="PS50115">
    <property type="entry name" value="ARFGAP"/>
    <property type="match status" value="1"/>
</dbReference>
<dbReference type="InterPro" id="IPR001164">
    <property type="entry name" value="ArfGAP_dom"/>
</dbReference>
<evidence type="ECO:0000256" key="5">
    <source>
        <dbReference type="ARBA" id="ARBA00022833"/>
    </source>
</evidence>
<gene>
    <name evidence="9" type="primary">Cni-F07F6.4</name>
    <name evidence="9" type="synonym">Cnig_chr_II.g6383</name>
    <name evidence="9" type="ORF">B9Z55_006383</name>
</gene>
<keyword evidence="4 6" id="KW-0863">Zinc-finger</keyword>
<dbReference type="GO" id="GO:0006869">
    <property type="term" value="P:lipid transport"/>
    <property type="evidence" value="ECO:0007669"/>
    <property type="project" value="InterPro"/>
</dbReference>
<dbReference type="GO" id="GO:0042157">
    <property type="term" value="P:lipoprotein metabolic process"/>
    <property type="evidence" value="ECO:0007669"/>
    <property type="project" value="InterPro"/>
</dbReference>
<reference evidence="10" key="1">
    <citation type="submission" date="2017-10" db="EMBL/GenBank/DDBJ databases">
        <title>Rapid genome shrinkage in a self-fertile nematode reveals novel sperm competition proteins.</title>
        <authorList>
            <person name="Yin D."/>
            <person name="Schwarz E.M."/>
            <person name="Thomas C.G."/>
            <person name="Felde R.L."/>
            <person name="Korf I.F."/>
            <person name="Cutter A.D."/>
            <person name="Schartner C.M."/>
            <person name="Ralston E.J."/>
            <person name="Meyer B.J."/>
            <person name="Haag E.S."/>
        </authorList>
    </citation>
    <scope>NUCLEOTIDE SEQUENCE [LARGE SCALE GENOMIC DNA]</scope>
    <source>
        <strain evidence="10">JU1422</strain>
    </source>
</reference>
<dbReference type="GO" id="GO:0048205">
    <property type="term" value="P:COPI coating of Golgi vesicle"/>
    <property type="evidence" value="ECO:0007669"/>
    <property type="project" value="TreeGrafter"/>
</dbReference>
<dbReference type="Proteomes" id="UP000230233">
    <property type="component" value="Chromosome II"/>
</dbReference>